<dbReference type="Pfam" id="PF13730">
    <property type="entry name" value="HTH_36"/>
    <property type="match status" value="1"/>
</dbReference>
<dbReference type="RefSeq" id="WP_157744906.1">
    <property type="nucleotide sequence ID" value="NZ_LT607753.1"/>
</dbReference>
<accession>A0A1C5GYE8</accession>
<dbReference type="SUPFAM" id="SSF46785">
    <property type="entry name" value="Winged helix' DNA-binding domain"/>
    <property type="match status" value="1"/>
</dbReference>
<evidence type="ECO:0000313" key="3">
    <source>
        <dbReference type="Proteomes" id="UP000198215"/>
    </source>
</evidence>
<feature type="region of interest" description="Disordered" evidence="1">
    <location>
        <begin position="82"/>
        <end position="182"/>
    </location>
</feature>
<sequence length="182" mass="19521">MKAALLASKDLRATERLVLVAVAAHANREGDAWPSVATIAEYAGVSVRTVQRALAKLVHLGRLAVRQVATIATRVYRLITRHPTTAGGDNQQPGVTPTRPRGDTHDLSPEAEDHTKTTGRTAARNWRRILPTNRPAAQPHGTPQRGAALPVTTKAGQCPQHRGNPASNCGPCRSERLAPPRP</sequence>
<proteinExistence type="predicted"/>
<feature type="compositionally biased region" description="Basic and acidic residues" evidence="1">
    <location>
        <begin position="173"/>
        <end position="182"/>
    </location>
</feature>
<gene>
    <name evidence="2" type="ORF">GA0070614_0568</name>
</gene>
<dbReference type="OrthoDB" id="3384368at2"/>
<dbReference type="Gene3D" id="1.10.10.10">
    <property type="entry name" value="Winged helix-like DNA-binding domain superfamily/Winged helix DNA-binding domain"/>
    <property type="match status" value="1"/>
</dbReference>
<dbReference type="InterPro" id="IPR036388">
    <property type="entry name" value="WH-like_DNA-bd_sf"/>
</dbReference>
<dbReference type="InterPro" id="IPR036390">
    <property type="entry name" value="WH_DNA-bd_sf"/>
</dbReference>
<keyword evidence="3" id="KW-1185">Reference proteome</keyword>
<dbReference type="Proteomes" id="UP000198215">
    <property type="component" value="Chromosome I"/>
</dbReference>
<protein>
    <submittedName>
        <fullName evidence="2">Helix-turn-helix domain-containing protein</fullName>
    </submittedName>
</protein>
<evidence type="ECO:0000256" key="1">
    <source>
        <dbReference type="SAM" id="MobiDB-lite"/>
    </source>
</evidence>
<name>A0A1C5GYE8_9ACTN</name>
<evidence type="ECO:0000313" key="2">
    <source>
        <dbReference type="EMBL" id="SCG38849.1"/>
    </source>
</evidence>
<dbReference type="AlphaFoldDB" id="A0A1C5GYE8"/>
<dbReference type="EMBL" id="LT607753">
    <property type="protein sequence ID" value="SCG38849.1"/>
    <property type="molecule type" value="Genomic_DNA"/>
</dbReference>
<reference evidence="3" key="1">
    <citation type="submission" date="2016-06" db="EMBL/GenBank/DDBJ databases">
        <authorList>
            <person name="Varghese N."/>
            <person name="Submissions Spin"/>
        </authorList>
    </citation>
    <scope>NUCLEOTIDE SEQUENCE [LARGE SCALE GENOMIC DNA]</scope>
    <source>
        <strain evidence="3">DSM 45161</strain>
    </source>
</reference>
<feature type="compositionally biased region" description="Basic and acidic residues" evidence="1">
    <location>
        <begin position="100"/>
        <end position="116"/>
    </location>
</feature>
<organism evidence="2 3">
    <name type="scientific">Micromonospora coxensis</name>
    <dbReference type="NCBI Taxonomy" id="356852"/>
    <lineage>
        <taxon>Bacteria</taxon>
        <taxon>Bacillati</taxon>
        <taxon>Actinomycetota</taxon>
        <taxon>Actinomycetes</taxon>
        <taxon>Micromonosporales</taxon>
        <taxon>Micromonosporaceae</taxon>
        <taxon>Micromonospora</taxon>
    </lineage>
</organism>